<feature type="region of interest" description="Disordered" evidence="1">
    <location>
        <begin position="509"/>
        <end position="573"/>
    </location>
</feature>
<dbReference type="InterPro" id="IPR006311">
    <property type="entry name" value="TAT_signal"/>
</dbReference>
<feature type="signal peptide" evidence="2">
    <location>
        <begin position="1"/>
        <end position="39"/>
    </location>
</feature>
<evidence type="ECO:0000313" key="3">
    <source>
        <dbReference type="EMBL" id="AUX25800.1"/>
    </source>
</evidence>
<dbReference type="OrthoDB" id="5485969at2"/>
<evidence type="ECO:0000313" key="4">
    <source>
        <dbReference type="Proteomes" id="UP000295781"/>
    </source>
</evidence>
<dbReference type="Proteomes" id="UP000295781">
    <property type="component" value="Chromosome"/>
</dbReference>
<accession>A0A4P2Q8G5</accession>
<evidence type="ECO:0000256" key="1">
    <source>
        <dbReference type="SAM" id="MobiDB-lite"/>
    </source>
</evidence>
<evidence type="ECO:0000256" key="2">
    <source>
        <dbReference type="SAM" id="SignalP"/>
    </source>
</evidence>
<keyword evidence="2" id="KW-0732">Signal</keyword>
<feature type="chain" id="PRO_5020669732" description="Secreted protein" evidence="2">
    <location>
        <begin position="40"/>
        <end position="597"/>
    </location>
</feature>
<sequence>MSDMPHTPCFITSRRRAVRAALSLVLSLAPLAGALPARAAVEQLDGTTLPQPVPENEVGLVTGRGFPEHAVTLEGLFDERGEDIDPVADAGTEPGVFSPLCGFTGELVLRGGGCKVAFGWYNATASGVRPPDNEIYELIPDDPSEAFDCRDQDFCPLATMENETQPGQHTWTPRQFSAADIRSDPRYEGGLVGFALIGKMGTYCTQTKFSQRELNTVCTGCTPREPWVTTLIYPSTATPDAFYVAFEDLPVTETDWRGSQGGYQNDGDFNDFVYFITGVTCQGGGQVCDTGLKGACAVGRTGCAIDGDTECLNVLEPGEQRERCDNIDNDCDGEVDNGEGLCEDGLVCNRGSCVPVCGRGEFICDDGLVCDEGKCVEAACAGVVCEGGQVCVGGACVGGCDGVVCPANQECQLGRCVDLCAAVECGEGNVCERGVCQSHCGCRACPDGTVCTESGRCVDAGCEDKSCPEGQYCKAGSCVDACAGVVCPGNAACINGHCGEPVFIGTGATTASGGPDEGGLIPDDPGTLSTGSGDGSGSGSGSGNGGGSNGGSPVDKPDSSCACRAGATSESSPARLGALGLGLLLLASRRRRARAGA</sequence>
<dbReference type="AlphaFoldDB" id="A0A4P2Q8G5"/>
<organism evidence="3 4">
    <name type="scientific">Sorangium cellulosum</name>
    <name type="common">Polyangium cellulosum</name>
    <dbReference type="NCBI Taxonomy" id="56"/>
    <lineage>
        <taxon>Bacteria</taxon>
        <taxon>Pseudomonadati</taxon>
        <taxon>Myxococcota</taxon>
        <taxon>Polyangia</taxon>
        <taxon>Polyangiales</taxon>
        <taxon>Polyangiaceae</taxon>
        <taxon>Sorangium</taxon>
    </lineage>
</organism>
<dbReference type="PROSITE" id="PS51318">
    <property type="entry name" value="TAT"/>
    <property type="match status" value="1"/>
</dbReference>
<reference evidence="3 4" key="1">
    <citation type="submission" date="2015-09" db="EMBL/GenBank/DDBJ databases">
        <title>Sorangium comparison.</title>
        <authorList>
            <person name="Zaburannyi N."/>
            <person name="Bunk B."/>
            <person name="Overmann J."/>
            <person name="Mueller R."/>
        </authorList>
    </citation>
    <scope>NUCLEOTIDE SEQUENCE [LARGE SCALE GENOMIC DNA]</scope>
    <source>
        <strain evidence="3 4">So ceGT47</strain>
    </source>
</reference>
<proteinExistence type="predicted"/>
<name>A0A4P2Q8G5_SORCE</name>
<evidence type="ECO:0008006" key="5">
    <source>
        <dbReference type="Google" id="ProtNLM"/>
    </source>
</evidence>
<feature type="compositionally biased region" description="Gly residues" evidence="1">
    <location>
        <begin position="532"/>
        <end position="550"/>
    </location>
</feature>
<dbReference type="EMBL" id="CP012670">
    <property type="protein sequence ID" value="AUX25800.1"/>
    <property type="molecule type" value="Genomic_DNA"/>
</dbReference>
<gene>
    <name evidence="3" type="ORF">SOCEGT47_063520</name>
</gene>
<protein>
    <recommendedName>
        <fullName evidence="5">Secreted protein</fullName>
    </recommendedName>
</protein>